<feature type="compositionally biased region" description="Acidic residues" evidence="1">
    <location>
        <begin position="581"/>
        <end position="591"/>
    </location>
</feature>
<dbReference type="Gramene" id="TKW27078">
    <property type="protein sequence ID" value="TKW27078"/>
    <property type="gene ID" value="SEVIR_3G234000v2"/>
</dbReference>
<dbReference type="CDD" id="cd00167">
    <property type="entry name" value="SANT"/>
    <property type="match status" value="1"/>
</dbReference>
<evidence type="ECO:0000313" key="4">
    <source>
        <dbReference type="Proteomes" id="UP000298652"/>
    </source>
</evidence>
<evidence type="ECO:0000313" key="3">
    <source>
        <dbReference type="EMBL" id="TKW27078.1"/>
    </source>
</evidence>
<dbReference type="Proteomes" id="UP000298652">
    <property type="component" value="Chromosome 3"/>
</dbReference>
<feature type="compositionally biased region" description="Polar residues" evidence="1">
    <location>
        <begin position="39"/>
        <end position="51"/>
    </location>
</feature>
<name>A0A4U6VCQ0_SETVI</name>
<dbReference type="PANTHER" id="PTHR14000">
    <property type="entry name" value="FINGER CCCH DOMAIN PROTEIN, PUTATIVE (DUF3755)-RELATED"/>
    <property type="match status" value="1"/>
</dbReference>
<feature type="region of interest" description="Disordered" evidence="1">
    <location>
        <begin position="1"/>
        <end position="157"/>
    </location>
</feature>
<dbReference type="Gene3D" id="1.10.10.60">
    <property type="entry name" value="Homeodomain-like"/>
    <property type="match status" value="1"/>
</dbReference>
<dbReference type="EMBL" id="CM016554">
    <property type="protein sequence ID" value="TKW27078.1"/>
    <property type="molecule type" value="Genomic_DNA"/>
</dbReference>
<accession>A0A4U6VCQ0</accession>
<evidence type="ECO:0000256" key="1">
    <source>
        <dbReference type="SAM" id="MobiDB-lite"/>
    </source>
</evidence>
<dbReference type="InterPro" id="IPR009057">
    <property type="entry name" value="Homeodomain-like_sf"/>
</dbReference>
<sequence length="601" mass="67138">MARRRGGEPDSTTAGRSAGVEPCAPAAGGTPWKGRLRSYHSTPQSLPTRSLPSRAKNQEEEDDVQTLKKQAGPKKTGRGRNAGGAQRPKALRRQSPRNTGRDPEHPIVIDDEVNEEYKVRDDQLAIVPLRRSPRLHQEDKGSGKSLLPPNWQETSHNRKAQNALVKYRSQENLKRNRQNAGLKTLTKLKSHNKPQLLCQDPQDIPTRKKVTDVTHIKSEKQELKPNHSEVLTRKRKRGTEGRLSAKRRSYQESKSLPAYCQENVPSKEPKKAIHKKTGKDPSIVVKHKVGHERSTIDENINEPSGTKREGMKNFCGEDDWTEEQDMALRKAYFAARPSPHFWKRVSKLVPGRSAEDCFNRIHADLSTPTPIAPRPRTSKTTFSPIGSFALSDPKLPNLLESTVGRQRTAKQKSLAAQKTVRHLLQKHSLIDQAQEADHFSLFETSPSAFPLNISFEDSPGTPESYLNSGSLGKFSRSSSARKKTFSRLRAERAEPSPAVLKPIKNLILHEKYVNQLSRREGTKRPRKRTPGSKAAHSGKALSRQQVGGLKAAKNALISEATDFISQFKKLQANSLAHIVENSEDDDIDGDASDSCHDDDKE</sequence>
<dbReference type="AlphaFoldDB" id="A0A4U6VCQ0"/>
<dbReference type="PANTHER" id="PTHR14000:SF17">
    <property type="entry name" value="MYB-LIKE DOMAIN-CONTAINING PROTEIN"/>
    <property type="match status" value="1"/>
</dbReference>
<feature type="compositionally biased region" description="Basic and acidic residues" evidence="1">
    <location>
        <begin position="99"/>
        <end position="108"/>
    </location>
</feature>
<dbReference type="PROSITE" id="PS50090">
    <property type="entry name" value="MYB_LIKE"/>
    <property type="match status" value="1"/>
</dbReference>
<feature type="compositionally biased region" description="Basic and acidic residues" evidence="1">
    <location>
        <begin position="514"/>
        <end position="523"/>
    </location>
</feature>
<organism evidence="3 4">
    <name type="scientific">Setaria viridis</name>
    <name type="common">Green bristlegrass</name>
    <name type="synonym">Setaria italica subsp. viridis</name>
    <dbReference type="NCBI Taxonomy" id="4556"/>
    <lineage>
        <taxon>Eukaryota</taxon>
        <taxon>Viridiplantae</taxon>
        <taxon>Streptophyta</taxon>
        <taxon>Embryophyta</taxon>
        <taxon>Tracheophyta</taxon>
        <taxon>Spermatophyta</taxon>
        <taxon>Magnoliopsida</taxon>
        <taxon>Liliopsida</taxon>
        <taxon>Poales</taxon>
        <taxon>Poaceae</taxon>
        <taxon>PACMAD clade</taxon>
        <taxon>Panicoideae</taxon>
        <taxon>Panicodae</taxon>
        <taxon>Paniceae</taxon>
        <taxon>Cenchrinae</taxon>
        <taxon>Setaria</taxon>
    </lineage>
</organism>
<protein>
    <recommendedName>
        <fullName evidence="2">Myb-like domain-containing protein</fullName>
    </recommendedName>
</protein>
<feature type="region of interest" description="Disordered" evidence="1">
    <location>
        <begin position="218"/>
        <end position="254"/>
    </location>
</feature>
<proteinExistence type="predicted"/>
<feature type="region of interest" description="Disordered" evidence="1">
    <location>
        <begin position="514"/>
        <end position="548"/>
    </location>
</feature>
<evidence type="ECO:0000259" key="2">
    <source>
        <dbReference type="PROSITE" id="PS50090"/>
    </source>
</evidence>
<keyword evidence="4" id="KW-1185">Reference proteome</keyword>
<feature type="region of interest" description="Disordered" evidence="1">
    <location>
        <begin position="579"/>
        <end position="601"/>
    </location>
</feature>
<gene>
    <name evidence="3" type="ORF">SEVIR_3G234000v2</name>
</gene>
<reference evidence="3" key="1">
    <citation type="submission" date="2019-03" db="EMBL/GenBank/DDBJ databases">
        <title>WGS assembly of Setaria viridis.</title>
        <authorList>
            <person name="Huang P."/>
            <person name="Jenkins J."/>
            <person name="Grimwood J."/>
            <person name="Barry K."/>
            <person name="Healey A."/>
            <person name="Mamidi S."/>
            <person name="Sreedasyam A."/>
            <person name="Shu S."/>
            <person name="Feldman M."/>
            <person name="Wu J."/>
            <person name="Yu Y."/>
            <person name="Chen C."/>
            <person name="Johnson J."/>
            <person name="Rokhsar D."/>
            <person name="Baxter I."/>
            <person name="Schmutz J."/>
            <person name="Brutnell T."/>
            <person name="Kellogg E."/>
        </authorList>
    </citation>
    <scope>NUCLEOTIDE SEQUENCE [LARGE SCALE GENOMIC DNA]</scope>
</reference>
<dbReference type="InterPro" id="IPR001005">
    <property type="entry name" value="SANT/Myb"/>
</dbReference>
<feature type="compositionally biased region" description="Basic and acidic residues" evidence="1">
    <location>
        <begin position="218"/>
        <end position="232"/>
    </location>
</feature>
<dbReference type="OMA" id="SHFKKMQ"/>
<dbReference type="SUPFAM" id="SSF46689">
    <property type="entry name" value="Homeodomain-like"/>
    <property type="match status" value="1"/>
</dbReference>
<feature type="domain" description="Myb-like" evidence="2">
    <location>
        <begin position="320"/>
        <end position="365"/>
    </location>
</feature>